<organism evidence="2 3">
    <name type="scientific">Flavobacterium nitrogenifigens</name>
    <dbReference type="NCBI Taxonomy" id="1617283"/>
    <lineage>
        <taxon>Bacteria</taxon>
        <taxon>Pseudomonadati</taxon>
        <taxon>Bacteroidota</taxon>
        <taxon>Flavobacteriia</taxon>
        <taxon>Flavobacteriales</taxon>
        <taxon>Flavobacteriaceae</taxon>
        <taxon>Flavobacterium</taxon>
    </lineage>
</organism>
<gene>
    <name evidence="2" type="ORF">HNP37_002111</name>
</gene>
<comment type="caution">
    <text evidence="2">The sequence shown here is derived from an EMBL/GenBank/DDBJ whole genome shotgun (WGS) entry which is preliminary data.</text>
</comment>
<accession>A0A7W7IY89</accession>
<dbReference type="AlphaFoldDB" id="A0A7W7IY89"/>
<proteinExistence type="predicted"/>
<dbReference type="EMBL" id="JACHLD010000002">
    <property type="protein sequence ID" value="MBB4802050.1"/>
    <property type="molecule type" value="Genomic_DNA"/>
</dbReference>
<evidence type="ECO:0000313" key="3">
    <source>
        <dbReference type="Proteomes" id="UP000561681"/>
    </source>
</evidence>
<keyword evidence="1" id="KW-0175">Coiled coil</keyword>
<keyword evidence="3" id="KW-1185">Reference proteome</keyword>
<evidence type="ECO:0000313" key="2">
    <source>
        <dbReference type="EMBL" id="MBB4802050.1"/>
    </source>
</evidence>
<reference evidence="2 3" key="1">
    <citation type="submission" date="2020-08" db="EMBL/GenBank/DDBJ databases">
        <title>Functional genomics of gut bacteria from endangered species of beetles.</title>
        <authorList>
            <person name="Carlos-Shanley C."/>
        </authorList>
    </citation>
    <scope>NUCLEOTIDE SEQUENCE [LARGE SCALE GENOMIC DNA]</scope>
    <source>
        <strain evidence="2 3">S00142</strain>
    </source>
</reference>
<dbReference type="Proteomes" id="UP000561681">
    <property type="component" value="Unassembled WGS sequence"/>
</dbReference>
<dbReference type="RefSeq" id="WP_184161169.1">
    <property type="nucleotide sequence ID" value="NZ_JACHLD010000002.1"/>
</dbReference>
<feature type="coiled-coil region" evidence="1">
    <location>
        <begin position="124"/>
        <end position="151"/>
    </location>
</feature>
<protein>
    <submittedName>
        <fullName evidence="2">Uncharacterized protein</fullName>
    </submittedName>
</protein>
<sequence>METPRDKIVMIVDRLGMSTEVAAKAMNIREQTFRANRRGTSSRNYFSEKNYTDLLDFIISEMEYLITYSFVNTKNADAYVYVADLAEKIFEDYPISRKKKGYSLFDELKTVVSYMETSEVFSDMEIYSEVIDDLIKKSAALENELNFFSIRRYNDYACKGKKKEHTMWIAFMDYRRRKAVKEVLKRNITIEP</sequence>
<evidence type="ECO:0000256" key="1">
    <source>
        <dbReference type="SAM" id="Coils"/>
    </source>
</evidence>
<name>A0A7W7IY89_9FLAO</name>